<dbReference type="EMBL" id="JGVH01000018">
    <property type="protein sequence ID" value="KER04099.1"/>
    <property type="molecule type" value="Genomic_DNA"/>
</dbReference>
<reference evidence="1 2" key="1">
    <citation type="submission" date="2014-03" db="EMBL/GenBank/DDBJ databases">
        <title>Draft Genome of Photorhabdus temperata Meg1.</title>
        <authorList>
            <person name="Hurst S.G.IV."/>
            <person name="Morris K."/>
            <person name="Thomas K."/>
            <person name="Tisa L.S."/>
        </authorList>
    </citation>
    <scope>NUCLEOTIDE SEQUENCE [LARGE SCALE GENOMIC DNA]</scope>
    <source>
        <strain evidence="1 2">Meg1</strain>
    </source>
</reference>
<accession>A0A081RZJ6</accession>
<evidence type="ECO:0008006" key="3">
    <source>
        <dbReference type="Google" id="ProtNLM"/>
    </source>
</evidence>
<sequence>MFVSIEGVDGSGKSTLFNRLKSHCLEYQYDKVIFIDKKNPEFKHKYIASHMANIGDVLWRYDANSPMWLLGDEHWFSLLSSWFSVIDHCIVKPNLAKGNTIVVNNWITKYIARFNLKPNFDIGAFNKSIQHLSRPDKIIFLDIDITNAALRKGKFESSESGLMDGRSSITMDGFIQYQNLVSNSYINEVKKLNTYKINVDEKSPTEIFDIVKSQIF</sequence>
<evidence type="ECO:0000313" key="1">
    <source>
        <dbReference type="EMBL" id="KER04099.1"/>
    </source>
</evidence>
<name>A0A081RZJ6_PHOTE</name>
<comment type="caution">
    <text evidence="1">The sequence shown here is derived from an EMBL/GenBank/DDBJ whole genome shotgun (WGS) entry which is preliminary data.</text>
</comment>
<gene>
    <name evidence="1" type="ORF">MEG1DRAFT_01213</name>
</gene>
<organism evidence="1 2">
    <name type="scientific">Photorhabdus temperata subsp. temperata Meg1</name>
    <dbReference type="NCBI Taxonomy" id="1393735"/>
    <lineage>
        <taxon>Bacteria</taxon>
        <taxon>Pseudomonadati</taxon>
        <taxon>Pseudomonadota</taxon>
        <taxon>Gammaproteobacteria</taxon>
        <taxon>Enterobacterales</taxon>
        <taxon>Morganellaceae</taxon>
        <taxon>Photorhabdus</taxon>
    </lineage>
</organism>
<dbReference type="PATRIC" id="fig|1393735.3.peg.1253"/>
<dbReference type="AlphaFoldDB" id="A0A081RZJ6"/>
<proteinExistence type="predicted"/>
<protein>
    <recommendedName>
        <fullName evidence="3">Thymidylate kinase</fullName>
    </recommendedName>
</protein>
<dbReference type="InterPro" id="IPR027417">
    <property type="entry name" value="P-loop_NTPase"/>
</dbReference>
<dbReference type="RefSeq" id="WP_036837895.1">
    <property type="nucleotide sequence ID" value="NZ_CAWLUD010000018.1"/>
</dbReference>
<dbReference type="SUPFAM" id="SSF52540">
    <property type="entry name" value="P-loop containing nucleoside triphosphate hydrolases"/>
    <property type="match status" value="1"/>
</dbReference>
<dbReference type="Proteomes" id="UP000028002">
    <property type="component" value="Unassembled WGS sequence"/>
</dbReference>
<dbReference type="Gene3D" id="3.40.50.300">
    <property type="entry name" value="P-loop containing nucleotide triphosphate hydrolases"/>
    <property type="match status" value="1"/>
</dbReference>
<evidence type="ECO:0000313" key="2">
    <source>
        <dbReference type="Proteomes" id="UP000028002"/>
    </source>
</evidence>